<evidence type="ECO:0000256" key="5">
    <source>
        <dbReference type="ARBA" id="ARBA00022857"/>
    </source>
</evidence>
<dbReference type="EMBL" id="JACHNB010000001">
    <property type="protein sequence ID" value="MBB4741727.1"/>
    <property type="molecule type" value="Genomic_DNA"/>
</dbReference>
<dbReference type="PANTHER" id="PTHR43872">
    <property type="entry name" value="MONOOXYGENASE, PUTATIVE (AFU_ORTHOLOGUE AFUA_8G02570)-RELATED"/>
    <property type="match status" value="1"/>
</dbReference>
<evidence type="ECO:0000256" key="6">
    <source>
        <dbReference type="ARBA" id="ARBA00023002"/>
    </source>
</evidence>
<proteinExistence type="inferred from homology"/>
<evidence type="ECO:0000256" key="4">
    <source>
        <dbReference type="ARBA" id="ARBA00022827"/>
    </source>
</evidence>
<dbReference type="InterPro" id="IPR051820">
    <property type="entry name" value="FAD-binding_MO"/>
</dbReference>
<comment type="caution">
    <text evidence="8">The sequence shown here is derived from an EMBL/GenBank/DDBJ whole genome shotgun (WGS) entry which is preliminary data.</text>
</comment>
<keyword evidence="5" id="KW-0521">NADP</keyword>
<comment type="similarity">
    <text evidence="2">Belongs to the FAD-binding monooxygenase family.</text>
</comment>
<keyword evidence="9" id="KW-1185">Reference proteome</keyword>
<evidence type="ECO:0000256" key="7">
    <source>
        <dbReference type="ARBA" id="ARBA00023033"/>
    </source>
</evidence>
<dbReference type="PANTHER" id="PTHR43872:SF1">
    <property type="entry name" value="MONOOXYGENASE, PUTATIVE (AFU_ORTHOLOGUE AFUA_8G02570)-RELATED"/>
    <property type="match status" value="1"/>
</dbReference>
<keyword evidence="3" id="KW-0285">Flavoprotein</keyword>
<evidence type="ECO:0000256" key="2">
    <source>
        <dbReference type="ARBA" id="ARBA00010139"/>
    </source>
</evidence>
<evidence type="ECO:0000256" key="3">
    <source>
        <dbReference type="ARBA" id="ARBA00022630"/>
    </source>
</evidence>
<dbReference type="GO" id="GO:0004499">
    <property type="term" value="F:N,N-dimethylaniline monooxygenase activity"/>
    <property type="evidence" value="ECO:0007669"/>
    <property type="project" value="InterPro"/>
</dbReference>
<dbReference type="Pfam" id="PF13450">
    <property type="entry name" value="NAD_binding_8"/>
    <property type="match status" value="1"/>
</dbReference>
<dbReference type="GO" id="GO:0050660">
    <property type="term" value="F:flavin adenine dinucleotide binding"/>
    <property type="evidence" value="ECO:0007669"/>
    <property type="project" value="InterPro"/>
</dbReference>
<dbReference type="GO" id="GO:0050661">
    <property type="term" value="F:NADP binding"/>
    <property type="evidence" value="ECO:0007669"/>
    <property type="project" value="InterPro"/>
</dbReference>
<dbReference type="InterPro" id="IPR020946">
    <property type="entry name" value="Flavin_mOase-like"/>
</dbReference>
<protein>
    <submittedName>
        <fullName evidence="8">Cation diffusion facilitator CzcD-associated flavoprotein CzcO</fullName>
    </submittedName>
</protein>
<dbReference type="RefSeq" id="WP_185042178.1">
    <property type="nucleotide sequence ID" value="NZ_BOMR01000052.1"/>
</dbReference>
<reference evidence="8 9" key="1">
    <citation type="submission" date="2020-08" db="EMBL/GenBank/DDBJ databases">
        <title>Sequencing the genomes of 1000 actinobacteria strains.</title>
        <authorList>
            <person name="Klenk H.-P."/>
        </authorList>
    </citation>
    <scope>NUCLEOTIDE SEQUENCE [LARGE SCALE GENOMIC DNA]</scope>
    <source>
        <strain evidence="8 9">DSM 45809</strain>
    </source>
</reference>
<dbReference type="Pfam" id="PF00743">
    <property type="entry name" value="FMO-like"/>
    <property type="match status" value="1"/>
</dbReference>
<name>A0A7W7H0X1_9ACTN</name>
<dbReference type="PRINTS" id="PR00411">
    <property type="entry name" value="PNDRDTASEI"/>
</dbReference>
<dbReference type="FunFam" id="3.50.50.60:FF:000228">
    <property type="entry name" value="FAD-containing monooxygenase EthA"/>
    <property type="match status" value="1"/>
</dbReference>
<comment type="cofactor">
    <cofactor evidence="1">
        <name>FAD</name>
        <dbReference type="ChEBI" id="CHEBI:57692"/>
    </cofactor>
</comment>
<evidence type="ECO:0000256" key="1">
    <source>
        <dbReference type="ARBA" id="ARBA00001974"/>
    </source>
</evidence>
<keyword evidence="7" id="KW-0503">Monooxygenase</keyword>
<keyword evidence="4" id="KW-0274">FAD</keyword>
<dbReference type="InterPro" id="IPR036188">
    <property type="entry name" value="FAD/NAD-bd_sf"/>
</dbReference>
<dbReference type="Gene3D" id="3.50.50.60">
    <property type="entry name" value="FAD/NAD(P)-binding domain"/>
    <property type="match status" value="3"/>
</dbReference>
<accession>A0A7W7H0X1</accession>
<evidence type="ECO:0000313" key="9">
    <source>
        <dbReference type="Proteomes" id="UP000546162"/>
    </source>
</evidence>
<dbReference type="AlphaFoldDB" id="A0A7W7H0X1"/>
<organism evidence="8 9">
    <name type="scientific">Actinoplanes octamycinicus</name>
    <dbReference type="NCBI Taxonomy" id="135948"/>
    <lineage>
        <taxon>Bacteria</taxon>
        <taxon>Bacillati</taxon>
        <taxon>Actinomycetota</taxon>
        <taxon>Actinomycetes</taxon>
        <taxon>Micromonosporales</taxon>
        <taxon>Micromonosporaceae</taxon>
        <taxon>Actinoplanes</taxon>
    </lineage>
</organism>
<sequence length="488" mass="54151">MTETRVDVLIIGAGISGIDVAYRVRERCPELSIAIVEARDRLGGTWDLFRYPGVRSDSDIYTLAFPFRPWRGERSIVDGDELLAYLEDTARETGVDRLIAYRTRVLEVDWSGRDARWTARARRGDQDVVYIARFVVSCAGYYDYENPHDPGFAGTEDFAGTIAHPQFWPADLDYTGKRVVVIGSGATAVTVVPAMAGDAAHVTMLQRTPSYVLAQPRDDVIAHQLRRFLPLRTVHRITRAKNTTLQWALVQACRRFPDRMRALLRNGAVAQVGDAALVDEHFRPPYNPWEQRLCVAPDGDLFWAIRAGDASVVTGHVDRFVPEGIRLTSGRVLDADLVVTATGLRIRLLGGVRVSVDGEPVDLAKSCTYHGVLLSGLPNFAFCVGYINLSWTVRADVTARFVARLLRKLLDTGADAVVPDVPPDLGPTGPFMDMPSGYLARAAAIMPRAGRRYPWAFRQNVMRDGWATNRAGLDEGLRWSRVRAEADA</sequence>
<dbReference type="SUPFAM" id="SSF51905">
    <property type="entry name" value="FAD/NAD(P)-binding domain"/>
    <property type="match status" value="2"/>
</dbReference>
<keyword evidence="6" id="KW-0560">Oxidoreductase</keyword>
<gene>
    <name evidence="8" type="ORF">BJY16_005186</name>
</gene>
<dbReference type="Proteomes" id="UP000546162">
    <property type="component" value="Unassembled WGS sequence"/>
</dbReference>
<evidence type="ECO:0000313" key="8">
    <source>
        <dbReference type="EMBL" id="MBB4741727.1"/>
    </source>
</evidence>